<dbReference type="InterPro" id="IPR016195">
    <property type="entry name" value="Pol/histidinol_Pase-like"/>
</dbReference>
<evidence type="ECO:0000259" key="1">
    <source>
        <dbReference type="SMART" id="SM00481"/>
    </source>
</evidence>
<dbReference type="Proteomes" id="UP000030635">
    <property type="component" value="Plasmid pCBJ"/>
</dbReference>
<dbReference type="GO" id="GO:0008408">
    <property type="term" value="F:3'-5' exonuclease activity"/>
    <property type="evidence" value="ECO:0007669"/>
    <property type="project" value="InterPro"/>
</dbReference>
<dbReference type="InterPro" id="IPR004013">
    <property type="entry name" value="PHP_dom"/>
</dbReference>
<accession>A0A0A7G353</accession>
<dbReference type="GO" id="GO:0006260">
    <property type="term" value="P:DNA replication"/>
    <property type="evidence" value="ECO:0007669"/>
    <property type="project" value="InterPro"/>
</dbReference>
<dbReference type="HOGENOM" id="CLU_001600_4_2_9"/>
<dbReference type="EMBL" id="CP006906">
    <property type="protein sequence ID" value="AIY85411.1"/>
    <property type="molecule type" value="Genomic_DNA"/>
</dbReference>
<evidence type="ECO:0000313" key="3">
    <source>
        <dbReference type="Proteomes" id="UP000030635"/>
    </source>
</evidence>
<protein>
    <submittedName>
        <fullName evidence="2">Bacterial DNA polymerase III alpha subunit</fullName>
    </submittedName>
</protein>
<gene>
    <name evidence="2" type="ORF">U729_3210</name>
</gene>
<dbReference type="Gene3D" id="3.20.20.140">
    <property type="entry name" value="Metal-dependent hydrolases"/>
    <property type="match status" value="1"/>
</dbReference>
<dbReference type="InterPro" id="IPR011708">
    <property type="entry name" value="DNA_pol3_alpha_NTPase_dom"/>
</dbReference>
<dbReference type="Pfam" id="PF02811">
    <property type="entry name" value="PHP"/>
    <property type="match status" value="1"/>
</dbReference>
<keyword evidence="3" id="KW-1185">Reference proteome</keyword>
<feature type="domain" description="Polymerase/histidinol phosphatase N-terminal" evidence="1">
    <location>
        <begin position="9"/>
        <end position="82"/>
    </location>
</feature>
<dbReference type="SMART" id="SM00481">
    <property type="entry name" value="POLIIIAc"/>
    <property type="match status" value="1"/>
</dbReference>
<dbReference type="AlphaFoldDB" id="A0A0A7G353"/>
<evidence type="ECO:0000313" key="2">
    <source>
        <dbReference type="EMBL" id="AIY85411.1"/>
    </source>
</evidence>
<reference evidence="2 3" key="1">
    <citation type="journal article" date="2015" name="Infect. Genet. Evol.">
        <title>Genomic sequences of six botulinum neurotoxin-producing strains representing three clostridial species illustrate the mobility and diversity of botulinum neurotoxin genes.</title>
        <authorList>
            <person name="Smith T.J."/>
            <person name="Hill K.K."/>
            <person name="Xie G."/>
            <person name="Foley B.T."/>
            <person name="Williamson C.H."/>
            <person name="Foster J.T."/>
            <person name="Johnson S.L."/>
            <person name="Chertkov O."/>
            <person name="Teshima H."/>
            <person name="Gibbons H.S."/>
            <person name="Johnsky L.A."/>
            <person name="Karavis M.A."/>
            <person name="Smith L.A."/>
        </authorList>
    </citation>
    <scope>NUCLEOTIDE SEQUENCE [LARGE SCALE GENOMIC DNA]</scope>
    <source>
        <strain evidence="2">Sullivan</strain>
        <plasmid evidence="3">Plasmid pCBJ</plasmid>
    </source>
</reference>
<organism evidence="2 3">
    <name type="scientific">Clostridium baratii str. Sullivan</name>
    <dbReference type="NCBI Taxonomy" id="1415775"/>
    <lineage>
        <taxon>Bacteria</taxon>
        <taxon>Bacillati</taxon>
        <taxon>Bacillota</taxon>
        <taxon>Clostridia</taxon>
        <taxon>Eubacteriales</taxon>
        <taxon>Clostridiaceae</taxon>
        <taxon>Clostridium</taxon>
    </lineage>
</organism>
<dbReference type="eggNOG" id="COG0587">
    <property type="taxonomic scope" value="Bacteria"/>
</dbReference>
<sequence length="372" mass="42498">MVRTLGKIAYLHNHTVYSIKDSIVAPYQYAKVAKESNEDDSKDDIVGIALTDHGNIYSLVKFYSEVSTYTNAIIGCEIYHCEEREEGNRDSFHMVLLAKNNDGLENLYNIASDAGTHKIKRKSKSAKTEGKSQTEDSVLEKYGNGIIALSGCIGGLIPKLILNGEYQKAKEKAIYYNSIFDSFYLEVQPHIIPQQLLVNNDLVQISKETGIELVITTDTHYLKKEDKIYHNILKKMDGFPNGMDTENYLMSYDELKDYCIEYDIPLSAIDNTVKISEQCKIDPKPKSSNGLYPKFKCPKGYDESTYLRELAFDCLNKKYINKKQKDYEVRLKRLNYELDVICSKGYAGYFLILWDWFLYCRKAGIPLGPGRG</sequence>
<name>A0A0A7G353_9CLOT</name>
<dbReference type="InterPro" id="IPR004805">
    <property type="entry name" value="DnaE2/DnaE/PolC"/>
</dbReference>
<geneLocation type="plasmid" evidence="2 3">
    <name>pCBJ</name>
</geneLocation>
<dbReference type="SUPFAM" id="SSF89550">
    <property type="entry name" value="PHP domain-like"/>
    <property type="match status" value="1"/>
</dbReference>
<proteinExistence type="predicted"/>
<keyword evidence="2" id="KW-0614">Plasmid</keyword>
<dbReference type="Pfam" id="PF07733">
    <property type="entry name" value="DNA_pol3_alpha"/>
    <property type="match status" value="1"/>
</dbReference>
<dbReference type="InterPro" id="IPR003141">
    <property type="entry name" value="Pol/His_phosphatase_N"/>
</dbReference>
<dbReference type="PANTHER" id="PTHR32294">
    <property type="entry name" value="DNA POLYMERASE III SUBUNIT ALPHA"/>
    <property type="match status" value="1"/>
</dbReference>
<dbReference type="KEGG" id="cbv:U729_3210"/>
<dbReference type="PANTHER" id="PTHR32294:SF0">
    <property type="entry name" value="DNA POLYMERASE III SUBUNIT ALPHA"/>
    <property type="match status" value="1"/>
</dbReference>